<dbReference type="AlphaFoldDB" id="A0ABD7EXC0"/>
<dbReference type="KEGG" id="npf:LPB400_10650"/>
<dbReference type="Pfam" id="PF19749">
    <property type="entry name" value="DUF6236"/>
    <property type="match status" value="1"/>
</dbReference>
<evidence type="ECO:0000313" key="2">
    <source>
        <dbReference type="Proteomes" id="UP000825360"/>
    </source>
</evidence>
<gene>
    <name evidence="1" type="ORF">LPB400_10650</name>
</gene>
<evidence type="ECO:0008006" key="3">
    <source>
        <dbReference type="Google" id="ProtNLM"/>
    </source>
</evidence>
<dbReference type="Proteomes" id="UP000825360">
    <property type="component" value="Chromosome"/>
</dbReference>
<protein>
    <recommendedName>
        <fullName evidence="3">ADP-ribosylglycohydrolase</fullName>
    </recommendedName>
</protein>
<accession>A0ABD7EXC0</accession>
<dbReference type="RefSeq" id="WP_070460452.1">
    <property type="nucleotide sequence ID" value="NZ_CP079818.1"/>
</dbReference>
<evidence type="ECO:0000313" key="1">
    <source>
        <dbReference type="EMBL" id="QXW90428.1"/>
    </source>
</evidence>
<sequence>MAPPVEVNGNTIIGGGVDLEQEIRMALFFWDKIILPNNNMFYMSYSNIGDVNLLQNEKILTIEEVWLTGSYSVNEDFFLNIQEEIFNNYNHKGTEYLWSLQQLHKDLSFKASKNIRKTLQRTIEFELYKAIPIPQRSIPLEEILNFKEKYNDELIMLRLCLSAMYDEIISSPDQIFTQNTKMLQLEKAICDLHKSMDSHKVMKNKCLVSHKIVLRADFSDLVGSISAAYGFYEGMKNLGVSQYFSAFLASVGAFIKIGIKRNEIIEDIPNELKDYAYISRIENEFA</sequence>
<organism evidence="1 2">
    <name type="scientific">Neisseria perflava</name>
    <dbReference type="NCBI Taxonomy" id="33053"/>
    <lineage>
        <taxon>Bacteria</taxon>
        <taxon>Pseudomonadati</taxon>
        <taxon>Pseudomonadota</taxon>
        <taxon>Betaproteobacteria</taxon>
        <taxon>Neisseriales</taxon>
        <taxon>Neisseriaceae</taxon>
        <taxon>Neisseria</taxon>
    </lineage>
</organism>
<reference evidence="1 2" key="1">
    <citation type="submission" date="2021-07" db="EMBL/GenBank/DDBJ databases">
        <title>Genome sequencing of Neisseria perflava LPB0400.</title>
        <authorList>
            <person name="Kim J."/>
        </authorList>
    </citation>
    <scope>NUCLEOTIDE SEQUENCE [LARGE SCALE GENOMIC DNA]</scope>
    <source>
        <strain evidence="1 2">LPB0400</strain>
    </source>
</reference>
<proteinExistence type="predicted"/>
<dbReference type="InterPro" id="IPR046203">
    <property type="entry name" value="DUF6236"/>
</dbReference>
<name>A0ABD7EXC0_NEIPE</name>
<dbReference type="EMBL" id="CP079818">
    <property type="protein sequence ID" value="QXW90428.1"/>
    <property type="molecule type" value="Genomic_DNA"/>
</dbReference>